<dbReference type="EMBL" id="JAIWYP010000010">
    <property type="protein sequence ID" value="KAH3753305.1"/>
    <property type="molecule type" value="Genomic_DNA"/>
</dbReference>
<organism evidence="2 3">
    <name type="scientific">Dreissena polymorpha</name>
    <name type="common">Zebra mussel</name>
    <name type="synonym">Mytilus polymorpha</name>
    <dbReference type="NCBI Taxonomy" id="45954"/>
    <lineage>
        <taxon>Eukaryota</taxon>
        <taxon>Metazoa</taxon>
        <taxon>Spiralia</taxon>
        <taxon>Lophotrochozoa</taxon>
        <taxon>Mollusca</taxon>
        <taxon>Bivalvia</taxon>
        <taxon>Autobranchia</taxon>
        <taxon>Heteroconchia</taxon>
        <taxon>Euheterodonta</taxon>
        <taxon>Imparidentia</taxon>
        <taxon>Neoheterodontei</taxon>
        <taxon>Myida</taxon>
        <taxon>Dreissenoidea</taxon>
        <taxon>Dreissenidae</taxon>
        <taxon>Dreissena</taxon>
    </lineage>
</organism>
<evidence type="ECO:0000313" key="2">
    <source>
        <dbReference type="EMBL" id="KAH3753305.1"/>
    </source>
</evidence>
<feature type="region of interest" description="Disordered" evidence="1">
    <location>
        <begin position="90"/>
        <end position="112"/>
    </location>
</feature>
<feature type="compositionally biased region" description="Basic and acidic residues" evidence="1">
    <location>
        <begin position="90"/>
        <end position="101"/>
    </location>
</feature>
<comment type="caution">
    <text evidence="2">The sequence shown here is derived from an EMBL/GenBank/DDBJ whole genome shotgun (WGS) entry which is preliminary data.</text>
</comment>
<evidence type="ECO:0000313" key="3">
    <source>
        <dbReference type="Proteomes" id="UP000828390"/>
    </source>
</evidence>
<dbReference type="Proteomes" id="UP000828390">
    <property type="component" value="Unassembled WGS sequence"/>
</dbReference>
<keyword evidence="3" id="KW-1185">Reference proteome</keyword>
<name>A0A9D4DS03_DREPO</name>
<reference evidence="2" key="2">
    <citation type="submission" date="2020-11" db="EMBL/GenBank/DDBJ databases">
        <authorList>
            <person name="McCartney M.A."/>
            <person name="Auch B."/>
            <person name="Kono T."/>
            <person name="Mallez S."/>
            <person name="Becker A."/>
            <person name="Gohl D.M."/>
            <person name="Silverstein K.A.T."/>
            <person name="Koren S."/>
            <person name="Bechman K.B."/>
            <person name="Herman A."/>
            <person name="Abrahante J.E."/>
            <person name="Garbe J."/>
        </authorList>
    </citation>
    <scope>NUCLEOTIDE SEQUENCE</scope>
    <source>
        <strain evidence="2">Duluth1</strain>
        <tissue evidence="2">Whole animal</tissue>
    </source>
</reference>
<reference evidence="2" key="1">
    <citation type="journal article" date="2019" name="bioRxiv">
        <title>The Genome of the Zebra Mussel, Dreissena polymorpha: A Resource for Invasive Species Research.</title>
        <authorList>
            <person name="McCartney M.A."/>
            <person name="Auch B."/>
            <person name="Kono T."/>
            <person name="Mallez S."/>
            <person name="Zhang Y."/>
            <person name="Obille A."/>
            <person name="Becker A."/>
            <person name="Abrahante J.E."/>
            <person name="Garbe J."/>
            <person name="Badalamenti J.P."/>
            <person name="Herman A."/>
            <person name="Mangelson H."/>
            <person name="Liachko I."/>
            <person name="Sullivan S."/>
            <person name="Sone E.D."/>
            <person name="Koren S."/>
            <person name="Silverstein K.A.T."/>
            <person name="Beckman K.B."/>
            <person name="Gohl D.M."/>
        </authorList>
    </citation>
    <scope>NUCLEOTIDE SEQUENCE</scope>
    <source>
        <strain evidence="2">Duluth1</strain>
        <tissue evidence="2">Whole animal</tissue>
    </source>
</reference>
<proteinExistence type="predicted"/>
<dbReference type="AlphaFoldDB" id="A0A9D4DS03"/>
<gene>
    <name evidence="2" type="ORF">DPMN_187940</name>
</gene>
<protein>
    <submittedName>
        <fullName evidence="2">Uncharacterized protein</fullName>
    </submittedName>
</protein>
<accession>A0A9D4DS03</accession>
<evidence type="ECO:0000256" key="1">
    <source>
        <dbReference type="SAM" id="MobiDB-lite"/>
    </source>
</evidence>
<sequence>MGLALGKYEADNIMNTTKFSAATWRPARKGHHQRRLGRQLTNLREGGIGDKGRPGRATTRVVLASVGRRQRTVGRARVIFAAVSKIRWTPPEDLRSGESHPCRGGVDTGSRT</sequence>